<feature type="domain" description="Methyltransferase" evidence="1">
    <location>
        <begin position="56"/>
        <end position="153"/>
    </location>
</feature>
<evidence type="ECO:0000313" key="2">
    <source>
        <dbReference type="EMBL" id="KAA0020703.1"/>
    </source>
</evidence>
<comment type="caution">
    <text evidence="2">The sequence shown here is derived from an EMBL/GenBank/DDBJ whole genome shotgun (WGS) entry which is preliminary data.</text>
</comment>
<dbReference type="AlphaFoldDB" id="A0A640WJ83"/>
<dbReference type="RefSeq" id="WP_149433822.1">
    <property type="nucleotide sequence ID" value="NZ_VTPX01000001.1"/>
</dbReference>
<reference evidence="2 3" key="1">
    <citation type="submission" date="2019-08" db="EMBL/GenBank/DDBJ databases">
        <title>Bioinformatics analysis of the strain L3 and L5.</title>
        <authorList>
            <person name="Li X."/>
        </authorList>
    </citation>
    <scope>NUCLEOTIDE SEQUENCE [LARGE SCALE GENOMIC DNA]</scope>
    <source>
        <strain evidence="2 3">L3</strain>
    </source>
</reference>
<dbReference type="EMBL" id="VTPX01000001">
    <property type="protein sequence ID" value="KAA0020703.1"/>
    <property type="molecule type" value="Genomic_DNA"/>
</dbReference>
<protein>
    <submittedName>
        <fullName evidence="2">Class I SAM-dependent methyltransferase</fullName>
    </submittedName>
</protein>
<keyword evidence="2" id="KW-0808">Transferase</keyword>
<keyword evidence="3" id="KW-1185">Reference proteome</keyword>
<organism evidence="2 3">
    <name type="scientific">Salinicola corii</name>
    <dbReference type="NCBI Taxonomy" id="2606937"/>
    <lineage>
        <taxon>Bacteria</taxon>
        <taxon>Pseudomonadati</taxon>
        <taxon>Pseudomonadota</taxon>
        <taxon>Gammaproteobacteria</taxon>
        <taxon>Oceanospirillales</taxon>
        <taxon>Halomonadaceae</taxon>
        <taxon>Salinicola</taxon>
    </lineage>
</organism>
<proteinExistence type="predicted"/>
<gene>
    <name evidence="2" type="ORF">F0A16_02610</name>
</gene>
<dbReference type="SUPFAM" id="SSF53335">
    <property type="entry name" value="S-adenosyl-L-methionine-dependent methyltransferases"/>
    <property type="match status" value="1"/>
</dbReference>
<dbReference type="InterPro" id="IPR029063">
    <property type="entry name" value="SAM-dependent_MTases_sf"/>
</dbReference>
<dbReference type="Gene3D" id="3.40.50.150">
    <property type="entry name" value="Vaccinia Virus protein VP39"/>
    <property type="match status" value="1"/>
</dbReference>
<evidence type="ECO:0000313" key="3">
    <source>
        <dbReference type="Proteomes" id="UP000466024"/>
    </source>
</evidence>
<name>A0A640WJ83_9GAMM</name>
<dbReference type="GO" id="GO:0008168">
    <property type="term" value="F:methyltransferase activity"/>
    <property type="evidence" value="ECO:0007669"/>
    <property type="project" value="UniProtKB-KW"/>
</dbReference>
<accession>A0A640WJ83</accession>
<dbReference type="Pfam" id="PF13649">
    <property type="entry name" value="Methyltransf_25"/>
    <property type="match status" value="1"/>
</dbReference>
<dbReference type="GO" id="GO:0032259">
    <property type="term" value="P:methylation"/>
    <property type="evidence" value="ECO:0007669"/>
    <property type="project" value="UniProtKB-KW"/>
</dbReference>
<sequence length="302" mass="33656">MSRRTPNANALFSEQWLTLREPADHLARDAQLTHAADSWLTRHADPSRPLEARRTIVDLGCGSGSNLRYLAPRLHGAQHWRLVDHDEELLASARLRCQYLVSADAQPIHLESVNLSLADTLEETLQGAYLVTASALFDLLTADDIGALADACQRSGCAVLFALSIDGLIRFHDASGSALYGDDDRFMLAALQAHQHRDKGDGPAMGSEAPRRLRESFRHRGYHIREAASPWQLGPESLPLAEALMAGWREALHQQLPQQRDRVDQWHARRLDDLLRERVTLTVGHRDLLATPSDRTRSGARA</sequence>
<evidence type="ECO:0000259" key="1">
    <source>
        <dbReference type="Pfam" id="PF13649"/>
    </source>
</evidence>
<dbReference type="InterPro" id="IPR041698">
    <property type="entry name" value="Methyltransf_25"/>
</dbReference>
<dbReference type="Proteomes" id="UP000466024">
    <property type="component" value="Unassembled WGS sequence"/>
</dbReference>
<keyword evidence="2" id="KW-0489">Methyltransferase</keyword>